<feature type="transmembrane region" description="Helical" evidence="1">
    <location>
        <begin position="42"/>
        <end position="62"/>
    </location>
</feature>
<sequence>MPLSKKEILFCILNGFLIGIANLIPGVSGGTFALILGLYDRLLGAITSITLDTIKITLQFIFGFWQKEKQSSFFSEMKRIDLWFLLFLGLGLLISVVSGAKLIQYLLQNHPAPTLALFIGLILPSLSVPYKLIEKHSFVVWLFLLPGIVLTIVPSFFMGENVGSENPLVALLTGAIAISAMILPGISGSYIMLVLGEYQIVIGKLSTITELSSIVFLMAFGIGCLVGLIVFTHFVKWLFQKYKSHTMTFLLGLILGSFFILWPFKDYANGQTIVGRSGEVKRDIQIATAKNILPQSTEDVWLPLLACLAGIGLGMGMNRLEALNEKEPEKA</sequence>
<name>A0A2P2E178_9LEPT</name>
<organism evidence="2 3">
    <name type="scientific">Leptospira ryugenii</name>
    <dbReference type="NCBI Taxonomy" id="1917863"/>
    <lineage>
        <taxon>Bacteria</taxon>
        <taxon>Pseudomonadati</taxon>
        <taxon>Spirochaetota</taxon>
        <taxon>Spirochaetia</taxon>
        <taxon>Leptospirales</taxon>
        <taxon>Leptospiraceae</taxon>
        <taxon>Leptospira</taxon>
    </lineage>
</organism>
<dbReference type="InterPro" id="IPR007163">
    <property type="entry name" value="VCA0040-like"/>
</dbReference>
<feature type="transmembrane region" description="Helical" evidence="1">
    <location>
        <begin position="82"/>
        <end position="103"/>
    </location>
</feature>
<proteinExistence type="predicted"/>
<comment type="caution">
    <text evidence="2">The sequence shown here is derived from an EMBL/GenBank/DDBJ whole genome shotgun (WGS) entry which is preliminary data.</text>
</comment>
<feature type="transmembrane region" description="Helical" evidence="1">
    <location>
        <begin position="169"/>
        <end position="193"/>
    </location>
</feature>
<feature type="transmembrane region" description="Helical" evidence="1">
    <location>
        <begin position="12"/>
        <end position="35"/>
    </location>
</feature>
<dbReference type="AlphaFoldDB" id="A0A2P2E178"/>
<dbReference type="Pfam" id="PF04018">
    <property type="entry name" value="VCA0040-like"/>
    <property type="match status" value="1"/>
</dbReference>
<dbReference type="EMBL" id="BFBB01000005">
    <property type="protein sequence ID" value="GBF50624.1"/>
    <property type="molecule type" value="Genomic_DNA"/>
</dbReference>
<feature type="transmembrane region" description="Helical" evidence="1">
    <location>
        <begin position="247"/>
        <end position="264"/>
    </location>
</feature>
<feature type="transmembrane region" description="Helical" evidence="1">
    <location>
        <begin position="213"/>
        <end position="235"/>
    </location>
</feature>
<keyword evidence="1" id="KW-0472">Membrane</keyword>
<reference evidence="2 3" key="1">
    <citation type="submission" date="2018-02" db="EMBL/GenBank/DDBJ databases">
        <title>Novel Leptospira species isolated from soil and water in Japan.</title>
        <authorList>
            <person name="Nakao R."/>
            <person name="Masuzawa T."/>
        </authorList>
    </citation>
    <scope>NUCLEOTIDE SEQUENCE [LARGE SCALE GENOMIC DNA]</scope>
    <source>
        <strain evidence="2 3">YH101</strain>
    </source>
</reference>
<evidence type="ECO:0000313" key="2">
    <source>
        <dbReference type="EMBL" id="GBF50624.1"/>
    </source>
</evidence>
<keyword evidence="1" id="KW-1133">Transmembrane helix</keyword>
<accession>A0A2P2E178</accession>
<protein>
    <recommendedName>
        <fullName evidence="4">DUF368 domain-containing protein</fullName>
    </recommendedName>
</protein>
<evidence type="ECO:0008006" key="4">
    <source>
        <dbReference type="Google" id="ProtNLM"/>
    </source>
</evidence>
<feature type="transmembrane region" description="Helical" evidence="1">
    <location>
        <begin position="115"/>
        <end position="132"/>
    </location>
</feature>
<evidence type="ECO:0000313" key="3">
    <source>
        <dbReference type="Proteomes" id="UP000245133"/>
    </source>
</evidence>
<gene>
    <name evidence="2" type="ORF">LPTSP4_21500</name>
</gene>
<keyword evidence="1" id="KW-0812">Transmembrane</keyword>
<keyword evidence="3" id="KW-1185">Reference proteome</keyword>
<evidence type="ECO:0000256" key="1">
    <source>
        <dbReference type="SAM" id="Phobius"/>
    </source>
</evidence>
<dbReference type="PANTHER" id="PTHR37308">
    <property type="entry name" value="INTEGRAL MEMBRANE PROTEIN"/>
    <property type="match status" value="1"/>
</dbReference>
<feature type="transmembrane region" description="Helical" evidence="1">
    <location>
        <begin position="138"/>
        <end position="157"/>
    </location>
</feature>
<dbReference type="OrthoDB" id="9793746at2"/>
<dbReference type="Proteomes" id="UP000245133">
    <property type="component" value="Unassembled WGS sequence"/>
</dbReference>
<dbReference type="PANTHER" id="PTHR37308:SF1">
    <property type="entry name" value="POLYPRENYL-PHOSPHATE TRANSPORTER"/>
    <property type="match status" value="1"/>
</dbReference>